<evidence type="ECO:0000256" key="1">
    <source>
        <dbReference type="ARBA" id="ARBA00013260"/>
    </source>
</evidence>
<evidence type="ECO:0000256" key="5">
    <source>
        <dbReference type="ARBA" id="ARBA00038063"/>
    </source>
</evidence>
<dbReference type="NCBIfam" id="TIGR00447">
    <property type="entry name" value="pth"/>
    <property type="match status" value="1"/>
</dbReference>
<feature type="region of interest" description="Disordered" evidence="6">
    <location>
        <begin position="46"/>
        <end position="100"/>
    </location>
</feature>
<sequence length="328" mass="35827">MPDTTDANARAHVTPRLLIPVADPELSYSTPPLSIITSFPVFTIHTPPQSRKEKRDKKRTQKYNSAQPTPATTDNESSPPLSKKPPNHPPKVKNRPDPAIGCETTLLTTMRPTIPLQKSYPLLIASIGNPGPTYSNTLHSAGHIVTSHLATKKNYRPFTKGFSGLISQPDTSHYSFSVIGGYTKVRDGAAPPPEDEDWTFWQSTSLMNISGIALKRAYTQWVQTKSLKREEARLVVVHDELESELGKVTVKLGAASAKGHNGIKSCQQQLGSMKWWRVGVGIGRPESRDPQVVSRYVLGKMSGGQRKALEGSALAVFEALEAIASGEK</sequence>
<dbReference type="EC" id="3.1.1.29" evidence="1"/>
<dbReference type="FunCoup" id="E5ABP9">
    <property type="interactions" value="98"/>
</dbReference>
<evidence type="ECO:0000256" key="2">
    <source>
        <dbReference type="ARBA" id="ARBA00022555"/>
    </source>
</evidence>
<evidence type="ECO:0000256" key="6">
    <source>
        <dbReference type="SAM" id="MobiDB-lite"/>
    </source>
</evidence>
<organism evidence="8">
    <name type="scientific">Leptosphaeria maculans (strain JN3 / isolate v23.1.3 / race Av1-4-5-6-7-8)</name>
    <name type="common">Blackleg fungus</name>
    <name type="synonym">Phoma lingam</name>
    <dbReference type="NCBI Taxonomy" id="985895"/>
    <lineage>
        <taxon>Eukaryota</taxon>
        <taxon>Fungi</taxon>
        <taxon>Dikarya</taxon>
        <taxon>Ascomycota</taxon>
        <taxon>Pezizomycotina</taxon>
        <taxon>Dothideomycetes</taxon>
        <taxon>Pleosporomycetidae</taxon>
        <taxon>Pleosporales</taxon>
        <taxon>Pleosporineae</taxon>
        <taxon>Leptosphaeriaceae</taxon>
        <taxon>Plenodomus</taxon>
        <taxon>Plenodomus lingam/Leptosphaeria maculans species complex</taxon>
    </lineage>
</organism>
<dbReference type="InterPro" id="IPR018171">
    <property type="entry name" value="Pept_tRNA_hydro_CS"/>
</dbReference>
<proteinExistence type="inferred from homology"/>
<dbReference type="InterPro" id="IPR036416">
    <property type="entry name" value="Pept_tRNA_hydro_sf"/>
</dbReference>
<dbReference type="AlphaFoldDB" id="E5ABP9"/>
<dbReference type="Proteomes" id="UP000002668">
    <property type="component" value="Genome"/>
</dbReference>
<dbReference type="PANTHER" id="PTHR17224">
    <property type="entry name" value="PEPTIDYL-TRNA HYDROLASE"/>
    <property type="match status" value="1"/>
</dbReference>
<dbReference type="InterPro" id="IPR001328">
    <property type="entry name" value="Pept_tRNA_hydro"/>
</dbReference>
<comment type="similarity">
    <text evidence="5">Belongs to the PTH family.</text>
</comment>
<dbReference type="Gene3D" id="3.40.50.1470">
    <property type="entry name" value="Peptidyl-tRNA hydrolase"/>
    <property type="match status" value="1"/>
</dbReference>
<dbReference type="VEuPathDB" id="FungiDB:LEMA_P022200.1"/>
<dbReference type="PANTHER" id="PTHR17224:SF1">
    <property type="entry name" value="PEPTIDYL-TRNA HYDROLASE"/>
    <property type="match status" value="1"/>
</dbReference>
<evidence type="ECO:0000313" key="8">
    <source>
        <dbReference type="Proteomes" id="UP000002668"/>
    </source>
</evidence>
<dbReference type="PROSITE" id="PS01196">
    <property type="entry name" value="PEPT_TRNA_HYDROL_2"/>
    <property type="match status" value="1"/>
</dbReference>
<name>E5ABP9_LEPMJ</name>
<dbReference type="OMA" id="PAIGCET"/>
<keyword evidence="8" id="KW-1185">Reference proteome</keyword>
<dbReference type="eggNOG" id="KOG2255">
    <property type="taxonomic scope" value="Eukaryota"/>
</dbReference>
<dbReference type="CDD" id="cd00462">
    <property type="entry name" value="PTH"/>
    <property type="match status" value="1"/>
</dbReference>
<dbReference type="GO" id="GO:0000049">
    <property type="term" value="F:tRNA binding"/>
    <property type="evidence" value="ECO:0007669"/>
    <property type="project" value="UniProtKB-KW"/>
</dbReference>
<dbReference type="OrthoDB" id="1711136at2759"/>
<dbReference type="STRING" id="985895.E5ABP9"/>
<reference evidence="8" key="1">
    <citation type="journal article" date="2011" name="Nat. Commun.">
        <title>Effector diversification within compartments of the Leptosphaeria maculans genome affected by Repeat-Induced Point mutations.</title>
        <authorList>
            <person name="Rouxel T."/>
            <person name="Grandaubert J."/>
            <person name="Hane J.K."/>
            <person name="Hoede C."/>
            <person name="van de Wouw A.P."/>
            <person name="Couloux A."/>
            <person name="Dominguez V."/>
            <person name="Anthouard V."/>
            <person name="Bally P."/>
            <person name="Bourras S."/>
            <person name="Cozijnsen A.J."/>
            <person name="Ciuffetti L.M."/>
            <person name="Degrave A."/>
            <person name="Dilmaghani A."/>
            <person name="Duret L."/>
            <person name="Fudal I."/>
            <person name="Goodwin S.B."/>
            <person name="Gout L."/>
            <person name="Glaser N."/>
            <person name="Linglin J."/>
            <person name="Kema G.H.J."/>
            <person name="Lapalu N."/>
            <person name="Lawrence C.B."/>
            <person name="May K."/>
            <person name="Meyer M."/>
            <person name="Ollivier B."/>
            <person name="Poulain J."/>
            <person name="Schoch C.L."/>
            <person name="Simon A."/>
            <person name="Spatafora J.W."/>
            <person name="Stachowiak A."/>
            <person name="Turgeon B.G."/>
            <person name="Tyler B.M."/>
            <person name="Vincent D."/>
            <person name="Weissenbach J."/>
            <person name="Amselem J."/>
            <person name="Quesneville H."/>
            <person name="Oliver R.P."/>
            <person name="Wincker P."/>
            <person name="Balesdent M.-H."/>
            <person name="Howlett B.J."/>
        </authorList>
    </citation>
    <scope>NUCLEOTIDE SEQUENCE [LARGE SCALE GENOMIC DNA]</scope>
    <source>
        <strain evidence="8">JN3 / isolate v23.1.3 / race Av1-4-5-6-7-8</strain>
    </source>
</reference>
<accession>E5ABP9</accession>
<evidence type="ECO:0000256" key="3">
    <source>
        <dbReference type="ARBA" id="ARBA00022801"/>
    </source>
</evidence>
<keyword evidence="3 7" id="KW-0378">Hydrolase</keyword>
<keyword evidence="2" id="KW-0820">tRNA-binding</keyword>
<evidence type="ECO:0000313" key="7">
    <source>
        <dbReference type="EMBL" id="CBY01090.1"/>
    </source>
</evidence>
<evidence type="ECO:0000256" key="4">
    <source>
        <dbReference type="ARBA" id="ARBA00022884"/>
    </source>
</evidence>
<feature type="compositionally biased region" description="Basic residues" evidence="6">
    <location>
        <begin position="52"/>
        <end position="61"/>
    </location>
</feature>
<dbReference type="SUPFAM" id="SSF53178">
    <property type="entry name" value="Peptidyl-tRNA hydrolase-like"/>
    <property type="match status" value="1"/>
</dbReference>
<dbReference type="EMBL" id="FP929138">
    <property type="protein sequence ID" value="CBY01090.1"/>
    <property type="molecule type" value="Genomic_DNA"/>
</dbReference>
<protein>
    <recommendedName>
        <fullName evidence="1">peptidyl-tRNA hydrolase</fullName>
        <ecNumber evidence="1">3.1.1.29</ecNumber>
    </recommendedName>
</protein>
<dbReference type="Pfam" id="PF01195">
    <property type="entry name" value="Pept_tRNA_hydro"/>
    <property type="match status" value="1"/>
</dbReference>
<dbReference type="GeneID" id="13291731"/>
<feature type="compositionally biased region" description="Polar residues" evidence="6">
    <location>
        <begin position="62"/>
        <end position="76"/>
    </location>
</feature>
<gene>
    <name evidence="7" type="ORF">LEMA_P022200.1</name>
</gene>
<dbReference type="GO" id="GO:0004045">
    <property type="term" value="F:peptidyl-tRNA hydrolase activity"/>
    <property type="evidence" value="ECO:0007669"/>
    <property type="project" value="UniProtKB-EC"/>
</dbReference>
<dbReference type="InParanoid" id="E5ABP9"/>
<keyword evidence="4" id="KW-0694">RNA-binding</keyword>
<dbReference type="HOGENOM" id="CLU_062456_2_0_1"/>